<reference evidence="11 12" key="1">
    <citation type="journal article" date="2023" name="bioRxiv">
        <title>Genome report: Whole genome sequence and annotation of Penstemon davidsonii.</title>
        <authorList>
            <person name="Ostevik K.L."/>
            <person name="Alabady M."/>
            <person name="Zhang M."/>
            <person name="Rausher M.D."/>
        </authorList>
    </citation>
    <scope>NUCLEOTIDE SEQUENCE [LARGE SCALE GENOMIC DNA]</scope>
    <source>
        <strain evidence="11">DNT005</strain>
        <tissue evidence="11">Whole leaf</tissue>
    </source>
</reference>
<evidence type="ECO:0000256" key="7">
    <source>
        <dbReference type="ARBA" id="ARBA00022833"/>
    </source>
</evidence>
<evidence type="ECO:0000256" key="8">
    <source>
        <dbReference type="PROSITE-ProRule" id="PRU00175"/>
    </source>
</evidence>
<accession>A0ABR0DPG8</accession>
<feature type="region of interest" description="Disordered" evidence="9">
    <location>
        <begin position="1"/>
        <end position="30"/>
    </location>
</feature>
<feature type="compositionally biased region" description="Polar residues" evidence="9">
    <location>
        <begin position="15"/>
        <end position="30"/>
    </location>
</feature>
<feature type="compositionally biased region" description="Low complexity" evidence="9">
    <location>
        <begin position="340"/>
        <end position="357"/>
    </location>
</feature>
<evidence type="ECO:0000256" key="3">
    <source>
        <dbReference type="ARBA" id="ARBA00022679"/>
    </source>
</evidence>
<dbReference type="PROSITE" id="PS50089">
    <property type="entry name" value="ZF_RING_2"/>
    <property type="match status" value="1"/>
</dbReference>
<evidence type="ECO:0000256" key="5">
    <source>
        <dbReference type="ARBA" id="ARBA00022771"/>
    </source>
</evidence>
<evidence type="ECO:0000256" key="1">
    <source>
        <dbReference type="ARBA" id="ARBA00000900"/>
    </source>
</evidence>
<dbReference type="PANTHER" id="PTHR22937:SF216">
    <property type="entry name" value="RING-TYPE E3 UBIQUITIN TRANSFERASE"/>
    <property type="match status" value="1"/>
</dbReference>
<comment type="catalytic activity">
    <reaction evidence="1">
        <text>S-ubiquitinyl-[E2 ubiquitin-conjugating enzyme]-L-cysteine + [acceptor protein]-L-lysine = [E2 ubiquitin-conjugating enzyme]-L-cysteine + N(6)-ubiquitinyl-[acceptor protein]-L-lysine.</text>
        <dbReference type="EC" id="2.3.2.27"/>
    </reaction>
</comment>
<feature type="compositionally biased region" description="Low complexity" evidence="9">
    <location>
        <begin position="161"/>
        <end position="177"/>
    </location>
</feature>
<protein>
    <recommendedName>
        <fullName evidence="2">RING-type E3 ubiquitin transferase</fullName>
        <ecNumber evidence="2">2.3.2.27</ecNumber>
    </recommendedName>
</protein>
<feature type="domain" description="RING-type" evidence="10">
    <location>
        <begin position="601"/>
        <end position="642"/>
    </location>
</feature>
<proteinExistence type="predicted"/>
<keyword evidence="3" id="KW-0808">Transferase</keyword>
<feature type="compositionally biased region" description="Polar residues" evidence="9">
    <location>
        <begin position="469"/>
        <end position="483"/>
    </location>
</feature>
<feature type="compositionally biased region" description="Polar residues" evidence="9">
    <location>
        <begin position="254"/>
        <end position="270"/>
    </location>
</feature>
<feature type="region of interest" description="Disordered" evidence="9">
    <location>
        <begin position="340"/>
        <end position="360"/>
    </location>
</feature>
<dbReference type="EMBL" id="JAYDYQ010001087">
    <property type="protein sequence ID" value="KAK4491116.1"/>
    <property type="molecule type" value="Genomic_DNA"/>
</dbReference>
<dbReference type="InterPro" id="IPR001841">
    <property type="entry name" value="Znf_RING"/>
</dbReference>
<sequence>MQRDRSLNPFPETIDLNQGSFPNNTSMDHSESWDNNIANPVENRLLNYMLESSDENVSCTNAAQTSFNPWDHGEASSNANNLQERAFTNDSKIRQGSSSSSRPEDWSFEPSNISNRATERSLHMHNYSSNRDSLNLNSNQQMENHRGILHSQMEPVPTFYNTSSKNIGNSSGSTSSTYLETNDSSGGPPLGNWGSSCKRKALEGTSGQFYPSGSSNSLHPASTTGNLTISSGTPSSNHLEHQNSRGGLGLSRGAVTSSFPSSNIPEGSARNFNIRSNLGYHDSVRHHPGVYPAQQMLNADSSDLRPAMTLPMNQNNTLNQPHFMHVNEARGMHSYQWNGSLRSRGGSSSSSYMVSGERSLEEVNVRNSLRNNLEYPMIVSAPETRNVRPEQVDWSYAPGTSSRNNSSGSWAGPSSSGRASSWLTHQNQISQNHHMLTEAAPWITFPRNESDFGIRRDHFPVVPSRDEVGSTSRAQHQPDQRSGSLVMDMAGDDVNSWRALAAYEGRHRVIRQVLSAMRRGVQLQAEDYVLIDPFINGFAELHDRHRDLRLDVDSMSYEELLALEERIGDVNTGLSEEKIKVSMNHRNYAAKIDASAKLEPCCICQEDYIIGDDMGILDCGHEFHTSCIKQWLILKNLCPICKTTALKP</sequence>
<feature type="region of interest" description="Disordered" evidence="9">
    <location>
        <begin position="461"/>
        <end position="486"/>
    </location>
</feature>
<keyword evidence="5 8" id="KW-0863">Zinc-finger</keyword>
<evidence type="ECO:0000259" key="10">
    <source>
        <dbReference type="PROSITE" id="PS50089"/>
    </source>
</evidence>
<comment type="caution">
    <text evidence="11">The sequence shown here is derived from an EMBL/GenBank/DDBJ whole genome shotgun (WGS) entry which is preliminary data.</text>
</comment>
<keyword evidence="4" id="KW-0479">Metal-binding</keyword>
<organism evidence="11 12">
    <name type="scientific">Penstemon davidsonii</name>
    <dbReference type="NCBI Taxonomy" id="160366"/>
    <lineage>
        <taxon>Eukaryota</taxon>
        <taxon>Viridiplantae</taxon>
        <taxon>Streptophyta</taxon>
        <taxon>Embryophyta</taxon>
        <taxon>Tracheophyta</taxon>
        <taxon>Spermatophyta</taxon>
        <taxon>Magnoliopsida</taxon>
        <taxon>eudicotyledons</taxon>
        <taxon>Gunneridae</taxon>
        <taxon>Pentapetalae</taxon>
        <taxon>asterids</taxon>
        <taxon>lamiids</taxon>
        <taxon>Lamiales</taxon>
        <taxon>Plantaginaceae</taxon>
        <taxon>Cheloneae</taxon>
        <taxon>Penstemon</taxon>
    </lineage>
</organism>
<dbReference type="Pfam" id="PF13639">
    <property type="entry name" value="zf-RING_2"/>
    <property type="match status" value="1"/>
</dbReference>
<feature type="compositionally biased region" description="Low complexity" evidence="9">
    <location>
        <begin position="406"/>
        <end position="420"/>
    </location>
</feature>
<evidence type="ECO:0000256" key="4">
    <source>
        <dbReference type="ARBA" id="ARBA00022723"/>
    </source>
</evidence>
<feature type="compositionally biased region" description="Polar residues" evidence="9">
    <location>
        <begin position="205"/>
        <end position="237"/>
    </location>
</feature>
<evidence type="ECO:0000313" key="11">
    <source>
        <dbReference type="EMBL" id="KAK4491116.1"/>
    </source>
</evidence>
<dbReference type="EC" id="2.3.2.27" evidence="2"/>
<feature type="region of interest" description="Disordered" evidence="9">
    <location>
        <begin position="156"/>
        <end position="270"/>
    </location>
</feature>
<name>A0ABR0DPG8_9LAMI</name>
<gene>
    <name evidence="11" type="ORF">RD792_001840</name>
</gene>
<evidence type="ECO:0000256" key="9">
    <source>
        <dbReference type="SAM" id="MobiDB-lite"/>
    </source>
</evidence>
<keyword evidence="12" id="KW-1185">Reference proteome</keyword>
<dbReference type="InterPro" id="IPR013083">
    <property type="entry name" value="Znf_RING/FYVE/PHD"/>
</dbReference>
<feature type="compositionally biased region" description="Polar residues" evidence="9">
    <location>
        <begin position="87"/>
        <end position="96"/>
    </location>
</feature>
<feature type="region of interest" description="Disordered" evidence="9">
    <location>
        <begin position="87"/>
        <end position="111"/>
    </location>
</feature>
<dbReference type="PANTHER" id="PTHR22937">
    <property type="entry name" value="E3 UBIQUITIN-PROTEIN LIGASE RNF165"/>
    <property type="match status" value="1"/>
</dbReference>
<dbReference type="InterPro" id="IPR045191">
    <property type="entry name" value="MBR1/2-like"/>
</dbReference>
<keyword evidence="6" id="KW-0833">Ubl conjugation pathway</keyword>
<evidence type="ECO:0000256" key="2">
    <source>
        <dbReference type="ARBA" id="ARBA00012483"/>
    </source>
</evidence>
<dbReference type="SMART" id="SM00184">
    <property type="entry name" value="RING"/>
    <property type="match status" value="1"/>
</dbReference>
<keyword evidence="7" id="KW-0862">Zinc</keyword>
<feature type="region of interest" description="Disordered" evidence="9">
    <location>
        <begin position="394"/>
        <end position="420"/>
    </location>
</feature>
<dbReference type="Gene3D" id="3.30.40.10">
    <property type="entry name" value="Zinc/RING finger domain, C3HC4 (zinc finger)"/>
    <property type="match status" value="1"/>
</dbReference>
<evidence type="ECO:0000256" key="6">
    <source>
        <dbReference type="ARBA" id="ARBA00022786"/>
    </source>
</evidence>
<dbReference type="SUPFAM" id="SSF57850">
    <property type="entry name" value="RING/U-box"/>
    <property type="match status" value="1"/>
</dbReference>
<evidence type="ECO:0000313" key="12">
    <source>
        <dbReference type="Proteomes" id="UP001291926"/>
    </source>
</evidence>
<dbReference type="Proteomes" id="UP001291926">
    <property type="component" value="Unassembled WGS sequence"/>
</dbReference>